<organism evidence="3 4">
    <name type="scientific">Pedobacter chinensis</name>
    <dbReference type="NCBI Taxonomy" id="2282421"/>
    <lineage>
        <taxon>Bacteria</taxon>
        <taxon>Pseudomonadati</taxon>
        <taxon>Bacteroidota</taxon>
        <taxon>Sphingobacteriia</taxon>
        <taxon>Sphingobacteriales</taxon>
        <taxon>Sphingobacteriaceae</taxon>
        <taxon>Pedobacter</taxon>
    </lineage>
</organism>
<keyword evidence="1" id="KW-1133">Transmembrane helix</keyword>
<keyword evidence="3" id="KW-0012">Acyltransferase</keyword>
<feature type="transmembrane region" description="Helical" evidence="1">
    <location>
        <begin position="319"/>
        <end position="337"/>
    </location>
</feature>
<feature type="transmembrane region" description="Helical" evidence="1">
    <location>
        <begin position="89"/>
        <end position="111"/>
    </location>
</feature>
<dbReference type="InterPro" id="IPR050879">
    <property type="entry name" value="Acyltransferase_3"/>
</dbReference>
<keyword evidence="1" id="KW-0812">Transmembrane</keyword>
<dbReference type="OrthoDB" id="290051at2"/>
<accession>A0A369PZU8</accession>
<feature type="transmembrane region" description="Helical" evidence="1">
    <location>
        <begin position="49"/>
        <end position="68"/>
    </location>
</feature>
<comment type="caution">
    <text evidence="3">The sequence shown here is derived from an EMBL/GenBank/DDBJ whole genome shotgun (WGS) entry which is preliminary data.</text>
</comment>
<dbReference type="GO" id="GO:0000271">
    <property type="term" value="P:polysaccharide biosynthetic process"/>
    <property type="evidence" value="ECO:0007669"/>
    <property type="project" value="TreeGrafter"/>
</dbReference>
<dbReference type="GO" id="GO:0016020">
    <property type="term" value="C:membrane"/>
    <property type="evidence" value="ECO:0007669"/>
    <property type="project" value="TreeGrafter"/>
</dbReference>
<feature type="transmembrane region" description="Helical" evidence="1">
    <location>
        <begin position="240"/>
        <end position="257"/>
    </location>
</feature>
<feature type="transmembrane region" description="Helical" evidence="1">
    <location>
        <begin position="263"/>
        <end position="281"/>
    </location>
</feature>
<keyword evidence="1" id="KW-0472">Membrane</keyword>
<evidence type="ECO:0000259" key="2">
    <source>
        <dbReference type="Pfam" id="PF01757"/>
    </source>
</evidence>
<dbReference type="EMBL" id="QPKV01000004">
    <property type="protein sequence ID" value="RDC56219.1"/>
    <property type="molecule type" value="Genomic_DNA"/>
</dbReference>
<evidence type="ECO:0000313" key="4">
    <source>
        <dbReference type="Proteomes" id="UP000253961"/>
    </source>
</evidence>
<reference evidence="3 4" key="1">
    <citation type="submission" date="2018-07" db="EMBL/GenBank/DDBJ databases">
        <title>Pedobacter sp. nov., isolated from soil.</title>
        <authorList>
            <person name="Zhou L.Y."/>
            <person name="Du Z.J."/>
        </authorList>
    </citation>
    <scope>NUCLEOTIDE SEQUENCE [LARGE SCALE GENOMIC DNA]</scope>
    <source>
        <strain evidence="3 4">JDX94</strain>
    </source>
</reference>
<proteinExistence type="predicted"/>
<dbReference type="Proteomes" id="UP000253961">
    <property type="component" value="Unassembled WGS sequence"/>
</dbReference>
<feature type="transmembrane region" description="Helical" evidence="1">
    <location>
        <begin position="20"/>
        <end position="37"/>
    </location>
</feature>
<feature type="transmembrane region" description="Helical" evidence="1">
    <location>
        <begin position="213"/>
        <end position="233"/>
    </location>
</feature>
<dbReference type="GO" id="GO:0016747">
    <property type="term" value="F:acyltransferase activity, transferring groups other than amino-acyl groups"/>
    <property type="evidence" value="ECO:0007669"/>
    <property type="project" value="InterPro"/>
</dbReference>
<dbReference type="Pfam" id="PF01757">
    <property type="entry name" value="Acyl_transf_3"/>
    <property type="match status" value="1"/>
</dbReference>
<name>A0A369PZU8_9SPHI</name>
<feature type="domain" description="Acyltransferase 3" evidence="2">
    <location>
        <begin position="17"/>
        <end position="332"/>
    </location>
</feature>
<gene>
    <name evidence="3" type="ORF">DU508_11450</name>
</gene>
<evidence type="ECO:0000256" key="1">
    <source>
        <dbReference type="SAM" id="Phobius"/>
    </source>
</evidence>
<protein>
    <submittedName>
        <fullName evidence="3">Acyltransferase</fullName>
    </submittedName>
</protein>
<dbReference type="InterPro" id="IPR002656">
    <property type="entry name" value="Acyl_transf_3_dom"/>
</dbReference>
<evidence type="ECO:0000313" key="3">
    <source>
        <dbReference type="EMBL" id="RDC56219.1"/>
    </source>
</evidence>
<feature type="transmembrane region" description="Helical" evidence="1">
    <location>
        <begin position="185"/>
        <end position="201"/>
    </location>
</feature>
<keyword evidence="3" id="KW-0808">Transferase</keyword>
<dbReference type="PANTHER" id="PTHR23028">
    <property type="entry name" value="ACETYLTRANSFERASE"/>
    <property type="match status" value="1"/>
</dbReference>
<feature type="transmembrane region" description="Helical" evidence="1">
    <location>
        <begin position="293"/>
        <end position="313"/>
    </location>
</feature>
<dbReference type="RefSeq" id="WP_115402950.1">
    <property type="nucleotide sequence ID" value="NZ_QPKV01000004.1"/>
</dbReference>
<sequence length="353" mass="40923">MKPNYTIDQLYNPKSNSIGFLRLILALMVIMQHSFVLNNELEPLTSIGFLSSGAIGVHSFFILSGFLISSSWINNPNFINFSLRRILRIFPAFWVCLIVVAFIFVPITLILNKTSSIDFDLIKSQCTYLLYNLSLIINQPDILNLTHGLAERSLNGSLWTLSWEFLFYVLLAIVGFFGLLSKRKIWITLLIIICIITYWFSDCKCTIFLKLYVSENVAILPYMFGVGVLCAIYKKHIPHSHLLFCLSVIAWLLDIKYNEHLPLHPFFLSYILMWLMINLPIKSFEKHGDYSYGIYIYHFPIIQIILLTTGVVIPSYLLFFVVLIPTFLMAYLSWKYVEEPSLSLKRYFKKNGK</sequence>
<feature type="transmembrane region" description="Helical" evidence="1">
    <location>
        <begin position="161"/>
        <end position="180"/>
    </location>
</feature>
<dbReference type="PANTHER" id="PTHR23028:SF53">
    <property type="entry name" value="ACYL_TRANSF_3 DOMAIN-CONTAINING PROTEIN"/>
    <property type="match status" value="1"/>
</dbReference>
<keyword evidence="4" id="KW-1185">Reference proteome</keyword>
<dbReference type="AlphaFoldDB" id="A0A369PZU8"/>